<reference evidence="5" key="1">
    <citation type="journal article" date="2019" name="Int. J. Syst. Evol. Microbiol.">
        <title>The Global Catalogue of Microorganisms (GCM) 10K type strain sequencing project: providing services to taxonomists for standard genome sequencing and annotation.</title>
        <authorList>
            <consortium name="The Broad Institute Genomics Platform"/>
            <consortium name="The Broad Institute Genome Sequencing Center for Infectious Disease"/>
            <person name="Wu L."/>
            <person name="Ma J."/>
        </authorList>
    </citation>
    <scope>NUCLEOTIDE SEQUENCE [LARGE SCALE GENOMIC DNA]</scope>
    <source>
        <strain evidence="5">DT28</strain>
    </source>
</reference>
<feature type="signal peptide" evidence="2">
    <location>
        <begin position="1"/>
        <end position="18"/>
    </location>
</feature>
<name>A0ABV9JGW3_9GAMM</name>
<protein>
    <submittedName>
        <fullName evidence="4">SMP-30/gluconolactonase/LRE family protein</fullName>
    </submittedName>
</protein>
<dbReference type="PANTHER" id="PTHR47572">
    <property type="entry name" value="LIPOPROTEIN-RELATED"/>
    <property type="match status" value="1"/>
</dbReference>
<keyword evidence="1" id="KW-0378">Hydrolase</keyword>
<accession>A0ABV9JGW3</accession>
<evidence type="ECO:0000256" key="2">
    <source>
        <dbReference type="SAM" id="SignalP"/>
    </source>
</evidence>
<comment type="caution">
    <text evidence="4">The sequence shown here is derived from an EMBL/GenBank/DDBJ whole genome shotgun (WGS) entry which is preliminary data.</text>
</comment>
<feature type="chain" id="PRO_5046241975" evidence="2">
    <location>
        <begin position="19"/>
        <end position="333"/>
    </location>
</feature>
<dbReference type="Pfam" id="PF08450">
    <property type="entry name" value="SGL"/>
    <property type="match status" value="1"/>
</dbReference>
<evidence type="ECO:0000313" key="4">
    <source>
        <dbReference type="EMBL" id="MFC4653742.1"/>
    </source>
</evidence>
<sequence length="333" mass="35947">MKFVCLFAASLTATAAVAASIQKDPVQVNDPAMLQIVAADAQFELLAEGFRWAEGPVVEPKTGAVLFSDVPQNTVWRWQPGKGASPYLQPSGYSQLNQEENLGEGSNGLIFNQQGQLVLAQHGNRRLALFNGIKDGKPGYQTLVTAYQGKALNSPNDLVQHSSGAYYFTDPPYGLKNADQSEQKQLSFNGLYRFEPGKPLQLLTDKLTRPNGLAFSPDQQFLYVANSDPQAAQWWRYAVKADGTLGGAELFFDATDKVATEAGLPDGLKVLKSGHLLATGPGGVWLFDAKAHHLGTIRTGVAAANVALSPDQQWLYVTASSTLLRIRLKAPSV</sequence>
<proteinExistence type="predicted"/>
<dbReference type="Proteomes" id="UP001595962">
    <property type="component" value="Unassembled WGS sequence"/>
</dbReference>
<gene>
    <name evidence="4" type="ORF">ACFO3I_01760</name>
</gene>
<dbReference type="InterPro" id="IPR011042">
    <property type="entry name" value="6-blade_b-propeller_TolB-like"/>
</dbReference>
<evidence type="ECO:0000313" key="5">
    <source>
        <dbReference type="Proteomes" id="UP001595962"/>
    </source>
</evidence>
<feature type="domain" description="SMP-30/Gluconolactonase/LRE-like region" evidence="3">
    <location>
        <begin position="52"/>
        <end position="320"/>
    </location>
</feature>
<evidence type="ECO:0000259" key="3">
    <source>
        <dbReference type="Pfam" id="PF08450"/>
    </source>
</evidence>
<keyword evidence="2" id="KW-0732">Signal</keyword>
<dbReference type="RefSeq" id="WP_377331254.1">
    <property type="nucleotide sequence ID" value="NZ_JBHSGB010000001.1"/>
</dbReference>
<keyword evidence="5" id="KW-1185">Reference proteome</keyword>
<dbReference type="Gene3D" id="2.120.10.30">
    <property type="entry name" value="TolB, C-terminal domain"/>
    <property type="match status" value="1"/>
</dbReference>
<evidence type="ECO:0000256" key="1">
    <source>
        <dbReference type="ARBA" id="ARBA00022801"/>
    </source>
</evidence>
<dbReference type="InterPro" id="IPR051262">
    <property type="entry name" value="SMP-30/CGR1_Lactonase"/>
</dbReference>
<dbReference type="EMBL" id="JBHSGB010000001">
    <property type="protein sequence ID" value="MFC4653742.1"/>
    <property type="molecule type" value="Genomic_DNA"/>
</dbReference>
<dbReference type="PANTHER" id="PTHR47572:SF4">
    <property type="entry name" value="LACTONASE DRP35"/>
    <property type="match status" value="1"/>
</dbReference>
<dbReference type="InterPro" id="IPR013658">
    <property type="entry name" value="SGL"/>
</dbReference>
<organism evidence="4 5">
    <name type="scientific">Rheinheimera marina</name>
    <dbReference type="NCBI Taxonomy" id="1774958"/>
    <lineage>
        <taxon>Bacteria</taxon>
        <taxon>Pseudomonadati</taxon>
        <taxon>Pseudomonadota</taxon>
        <taxon>Gammaproteobacteria</taxon>
        <taxon>Chromatiales</taxon>
        <taxon>Chromatiaceae</taxon>
        <taxon>Rheinheimera</taxon>
    </lineage>
</organism>
<dbReference type="SUPFAM" id="SSF63829">
    <property type="entry name" value="Calcium-dependent phosphotriesterase"/>
    <property type="match status" value="1"/>
</dbReference>